<comment type="pathway">
    <text evidence="3">Nucleotide-sugar biosynthesis; GDP-alpha-D-mannose biosynthesis; alpha-D-mannose 1-phosphate from D-fructose 6-phosphate: step 2/2.</text>
</comment>
<evidence type="ECO:0000256" key="5">
    <source>
        <dbReference type="ARBA" id="ARBA00012730"/>
    </source>
</evidence>
<proteinExistence type="inferred from homology"/>
<evidence type="ECO:0000313" key="16">
    <source>
        <dbReference type="EMBL" id="STQ44996.1"/>
    </source>
</evidence>
<evidence type="ECO:0000313" key="17">
    <source>
        <dbReference type="Proteomes" id="UP000254304"/>
    </source>
</evidence>
<sequence>MVLGGDVRLTSESLKQALATGLQDAGVDVLDIGVSGTEEIYFATWYLGVDGGIEVTASHNPMDYNGMKLVREGARPISGDTGLLDIQLLAERNSFDLRDESQRGGYKKISLVNAYIDHILSYVDISCIKPLKLVINSGNGAAGPVIDAIEQRCKSLNIPLTFIKVHNTPDGNFPNGIPNPLLPECRADTRDAVIEHNADMGIAFDGDFDRCFFFDESGEFIEGYYIVGLLAEAFLQKNAGAKIIHDPRLSWNTIDVVVEAGGIPVMSKTGHAFIKERMRSEDAVYGGEMSAHHYFRDFAYCDSGMIPWLLIAELVSIKGESLGQLVKNRIEAYPASGEINSKLANPTEAINRVLSVYQDSSVATDFTDGISLSFDKWRFNLRTSNTEPVVRLNVESKNDITLMEEKTAEILSLLRQ</sequence>
<keyword evidence="10 16" id="KW-0413">Isomerase</keyword>
<dbReference type="AlphaFoldDB" id="A0A377NG93"/>
<evidence type="ECO:0000256" key="11">
    <source>
        <dbReference type="RuleBase" id="RU004326"/>
    </source>
</evidence>
<dbReference type="Proteomes" id="UP000254304">
    <property type="component" value="Unassembled WGS sequence"/>
</dbReference>
<dbReference type="InterPro" id="IPR005843">
    <property type="entry name" value="A-D-PHexomutase_C"/>
</dbReference>
<protein>
    <recommendedName>
        <fullName evidence="6">Phosphomannomutase</fullName>
        <ecNumber evidence="5">5.4.2.8</ecNumber>
    </recommendedName>
</protein>
<dbReference type="Pfam" id="PF02878">
    <property type="entry name" value="PGM_PMM_I"/>
    <property type="match status" value="1"/>
</dbReference>
<evidence type="ECO:0000256" key="6">
    <source>
        <dbReference type="ARBA" id="ARBA00021706"/>
    </source>
</evidence>
<dbReference type="InterPro" id="IPR005844">
    <property type="entry name" value="A-D-PHexomutase_a/b/a-I"/>
</dbReference>
<dbReference type="Pfam" id="PF02880">
    <property type="entry name" value="PGM_PMM_III"/>
    <property type="match status" value="1"/>
</dbReference>
<evidence type="ECO:0000256" key="10">
    <source>
        <dbReference type="ARBA" id="ARBA00023235"/>
    </source>
</evidence>
<dbReference type="SUPFAM" id="SSF53738">
    <property type="entry name" value="Phosphoglucomutase, first 3 domains"/>
    <property type="match status" value="3"/>
</dbReference>
<accession>A0A377NG93</accession>
<dbReference type="Pfam" id="PF02879">
    <property type="entry name" value="PGM_PMM_II"/>
    <property type="match status" value="1"/>
</dbReference>
<dbReference type="PANTHER" id="PTHR43771">
    <property type="entry name" value="PHOSPHOMANNOMUTASE"/>
    <property type="match status" value="1"/>
</dbReference>
<evidence type="ECO:0000256" key="1">
    <source>
        <dbReference type="ARBA" id="ARBA00000586"/>
    </source>
</evidence>
<comment type="cofactor">
    <cofactor evidence="2">
        <name>Mg(2+)</name>
        <dbReference type="ChEBI" id="CHEBI:18420"/>
    </cofactor>
</comment>
<evidence type="ECO:0000256" key="3">
    <source>
        <dbReference type="ARBA" id="ARBA00004699"/>
    </source>
</evidence>
<feature type="domain" description="Alpha-D-phosphohexomutase C-terminal" evidence="12">
    <location>
        <begin position="338"/>
        <end position="405"/>
    </location>
</feature>
<dbReference type="EMBL" id="UGGO01000001">
    <property type="protein sequence ID" value="STQ44996.1"/>
    <property type="molecule type" value="Genomic_DNA"/>
</dbReference>
<evidence type="ECO:0000259" key="13">
    <source>
        <dbReference type="Pfam" id="PF02878"/>
    </source>
</evidence>
<dbReference type="EC" id="5.4.2.8" evidence="5"/>
<reference evidence="16 17" key="1">
    <citation type="submission" date="2018-06" db="EMBL/GenBank/DDBJ databases">
        <authorList>
            <consortium name="Pathogen Informatics"/>
            <person name="Doyle S."/>
        </authorList>
    </citation>
    <scope>NUCLEOTIDE SEQUENCE [LARGE SCALE GENOMIC DNA]</scope>
    <source>
        <strain evidence="16 17">NCTC12157</strain>
    </source>
</reference>
<name>A0A377NG93_9GAMM</name>
<feature type="domain" description="Alpha-D-phosphohexomutase alpha/beta/alpha" evidence="13">
    <location>
        <begin position="2"/>
        <end position="81"/>
    </location>
</feature>
<dbReference type="InterPro" id="IPR005841">
    <property type="entry name" value="Alpha-D-phosphohexomutase_SF"/>
</dbReference>
<dbReference type="InterPro" id="IPR016066">
    <property type="entry name" value="A-D-PHexomutase_CS"/>
</dbReference>
<dbReference type="CDD" id="cd03089">
    <property type="entry name" value="PMM_PGM"/>
    <property type="match status" value="1"/>
</dbReference>
<comment type="catalytic activity">
    <reaction evidence="1">
        <text>alpha-D-mannose 1-phosphate = D-mannose 6-phosphate</text>
        <dbReference type="Rhea" id="RHEA:11140"/>
        <dbReference type="ChEBI" id="CHEBI:58409"/>
        <dbReference type="ChEBI" id="CHEBI:58735"/>
        <dbReference type="EC" id="5.4.2.8"/>
    </reaction>
</comment>
<evidence type="ECO:0000256" key="9">
    <source>
        <dbReference type="ARBA" id="ARBA00022842"/>
    </source>
</evidence>
<dbReference type="InterPro" id="IPR016055">
    <property type="entry name" value="A-D-PHexomutase_a/b/a-I/II/III"/>
</dbReference>
<keyword evidence="8 11" id="KW-0479">Metal-binding</keyword>
<feature type="domain" description="Alpha-D-phosphohexomutase alpha/beta/alpha" evidence="14">
    <location>
        <begin position="114"/>
        <end position="218"/>
    </location>
</feature>
<dbReference type="InterPro" id="IPR005845">
    <property type="entry name" value="A-D-PHexomutase_a/b/a-II"/>
</dbReference>
<gene>
    <name evidence="16" type="primary">algC</name>
    <name evidence="16" type="ORF">NCTC12157_02721</name>
</gene>
<keyword evidence="7" id="KW-0597">Phosphoprotein</keyword>
<organism evidence="16 17">
    <name type="scientific">Ewingella americana</name>
    <dbReference type="NCBI Taxonomy" id="41202"/>
    <lineage>
        <taxon>Bacteria</taxon>
        <taxon>Pseudomonadati</taxon>
        <taxon>Pseudomonadota</taxon>
        <taxon>Gammaproteobacteria</taxon>
        <taxon>Enterobacterales</taxon>
        <taxon>Yersiniaceae</taxon>
        <taxon>Ewingella</taxon>
    </lineage>
</organism>
<dbReference type="InterPro" id="IPR036900">
    <property type="entry name" value="A-D-PHexomutase_C_sf"/>
</dbReference>
<evidence type="ECO:0000256" key="2">
    <source>
        <dbReference type="ARBA" id="ARBA00001946"/>
    </source>
</evidence>
<feature type="domain" description="Alpha-D-phosphohexomutase alpha/beta/alpha" evidence="15">
    <location>
        <begin position="223"/>
        <end position="333"/>
    </location>
</feature>
<dbReference type="SUPFAM" id="SSF55957">
    <property type="entry name" value="Phosphoglucomutase, C-terminal domain"/>
    <property type="match status" value="1"/>
</dbReference>
<evidence type="ECO:0000259" key="14">
    <source>
        <dbReference type="Pfam" id="PF02879"/>
    </source>
</evidence>
<dbReference type="Gene3D" id="3.40.120.10">
    <property type="entry name" value="Alpha-D-Glucose-1,6-Bisphosphate, subunit A, domain 3"/>
    <property type="match status" value="3"/>
</dbReference>
<evidence type="ECO:0000256" key="4">
    <source>
        <dbReference type="ARBA" id="ARBA00010231"/>
    </source>
</evidence>
<dbReference type="PANTHER" id="PTHR43771:SF1">
    <property type="entry name" value="PHOSPHOMANNOMUTASE"/>
    <property type="match status" value="1"/>
</dbReference>
<evidence type="ECO:0000256" key="7">
    <source>
        <dbReference type="ARBA" id="ARBA00022553"/>
    </source>
</evidence>
<dbReference type="PRINTS" id="PR00509">
    <property type="entry name" value="PGMPMM"/>
</dbReference>
<dbReference type="GO" id="GO:0000287">
    <property type="term" value="F:magnesium ion binding"/>
    <property type="evidence" value="ECO:0007669"/>
    <property type="project" value="InterPro"/>
</dbReference>
<evidence type="ECO:0000256" key="8">
    <source>
        <dbReference type="ARBA" id="ARBA00022723"/>
    </source>
</evidence>
<comment type="similarity">
    <text evidence="4 11">Belongs to the phosphohexose mutase family.</text>
</comment>
<keyword evidence="9 11" id="KW-0460">Magnesium</keyword>
<evidence type="ECO:0000259" key="12">
    <source>
        <dbReference type="Pfam" id="PF00408"/>
    </source>
</evidence>
<dbReference type="Gene3D" id="3.30.310.50">
    <property type="entry name" value="Alpha-D-phosphohexomutase, C-terminal domain"/>
    <property type="match status" value="1"/>
</dbReference>
<dbReference type="Pfam" id="PF00408">
    <property type="entry name" value="PGM_PMM_IV"/>
    <property type="match status" value="1"/>
</dbReference>
<dbReference type="GO" id="GO:0004615">
    <property type="term" value="F:phosphomannomutase activity"/>
    <property type="evidence" value="ECO:0007669"/>
    <property type="project" value="UniProtKB-EC"/>
</dbReference>
<dbReference type="GO" id="GO:0005975">
    <property type="term" value="P:carbohydrate metabolic process"/>
    <property type="evidence" value="ECO:0007669"/>
    <property type="project" value="InterPro"/>
</dbReference>
<evidence type="ECO:0000259" key="15">
    <source>
        <dbReference type="Pfam" id="PF02880"/>
    </source>
</evidence>
<dbReference type="InterPro" id="IPR005846">
    <property type="entry name" value="A-D-PHexomutase_a/b/a-III"/>
</dbReference>
<dbReference type="PROSITE" id="PS00710">
    <property type="entry name" value="PGM_PMM"/>
    <property type="match status" value="1"/>
</dbReference>